<dbReference type="AlphaFoldDB" id="A0A813L604"/>
<reference evidence="2" key="1">
    <citation type="submission" date="2021-02" db="EMBL/GenBank/DDBJ databases">
        <authorList>
            <person name="Dougan E. K."/>
            <person name="Rhodes N."/>
            <person name="Thang M."/>
            <person name="Chan C."/>
        </authorList>
    </citation>
    <scope>NUCLEOTIDE SEQUENCE</scope>
</reference>
<comment type="caution">
    <text evidence="2">The sequence shown here is derived from an EMBL/GenBank/DDBJ whole genome shotgun (WGS) entry which is preliminary data.</text>
</comment>
<name>A0A813L604_POLGL</name>
<keyword evidence="1" id="KW-0732">Signal</keyword>
<feature type="chain" id="PRO_5033031942" evidence="1">
    <location>
        <begin position="19"/>
        <end position="132"/>
    </location>
</feature>
<dbReference type="Proteomes" id="UP000626109">
    <property type="component" value="Unassembled WGS sequence"/>
</dbReference>
<dbReference type="EMBL" id="CAJNNW010033170">
    <property type="protein sequence ID" value="CAE8717506.1"/>
    <property type="molecule type" value="Genomic_DNA"/>
</dbReference>
<accession>A0A813L604</accession>
<evidence type="ECO:0000256" key="1">
    <source>
        <dbReference type="SAM" id="SignalP"/>
    </source>
</evidence>
<proteinExistence type="predicted"/>
<protein>
    <submittedName>
        <fullName evidence="2">Uncharacterized protein</fullName>
    </submittedName>
</protein>
<evidence type="ECO:0000313" key="3">
    <source>
        <dbReference type="Proteomes" id="UP000626109"/>
    </source>
</evidence>
<organism evidence="2 3">
    <name type="scientific">Polarella glacialis</name>
    <name type="common">Dinoflagellate</name>
    <dbReference type="NCBI Taxonomy" id="89957"/>
    <lineage>
        <taxon>Eukaryota</taxon>
        <taxon>Sar</taxon>
        <taxon>Alveolata</taxon>
        <taxon>Dinophyceae</taxon>
        <taxon>Suessiales</taxon>
        <taxon>Suessiaceae</taxon>
        <taxon>Polarella</taxon>
    </lineage>
</organism>
<gene>
    <name evidence="2" type="ORF">PGLA2088_LOCUS39569</name>
</gene>
<feature type="signal peptide" evidence="1">
    <location>
        <begin position="1"/>
        <end position="18"/>
    </location>
</feature>
<evidence type="ECO:0000313" key="2">
    <source>
        <dbReference type="EMBL" id="CAE8717506.1"/>
    </source>
</evidence>
<sequence length="132" mass="14674">MLLLWRSLFDVCAHPVQVDDEDSCYQLAAATCDPCDVFDANEVISSALKHTAQIKSSYAGLSKCQPLGMKKVRSEGLLNRLGCQTLGFNCRPTRGFMLLFRVDLLLLGLAMTANELAIGFRLIDIFFRVDLL</sequence>